<dbReference type="Proteomes" id="UP000444721">
    <property type="component" value="Unassembled WGS sequence"/>
</dbReference>
<feature type="region of interest" description="Disordered" evidence="1">
    <location>
        <begin position="722"/>
        <end position="765"/>
    </location>
</feature>
<feature type="compositionally biased region" description="Polar residues" evidence="1">
    <location>
        <begin position="437"/>
        <end position="477"/>
    </location>
</feature>
<comment type="caution">
    <text evidence="2">The sequence shown here is derived from an EMBL/GenBank/DDBJ whole genome shotgun (WGS) entry which is preliminary data.</text>
</comment>
<feature type="compositionally biased region" description="Polar residues" evidence="1">
    <location>
        <begin position="240"/>
        <end position="261"/>
    </location>
</feature>
<feature type="compositionally biased region" description="Basic and acidic residues" evidence="1">
    <location>
        <begin position="723"/>
        <end position="735"/>
    </location>
</feature>
<feature type="compositionally biased region" description="Low complexity" evidence="1">
    <location>
        <begin position="678"/>
        <end position="691"/>
    </location>
</feature>
<evidence type="ECO:0000313" key="2">
    <source>
        <dbReference type="EMBL" id="KAF0975270.1"/>
    </source>
</evidence>
<feature type="region of interest" description="Disordered" evidence="1">
    <location>
        <begin position="638"/>
        <end position="657"/>
    </location>
</feature>
<dbReference type="GeneID" id="68113240"/>
<dbReference type="AlphaFoldDB" id="A0A6A5BMR0"/>
<accession>A0A6A5BMR0</accession>
<reference evidence="2 3" key="1">
    <citation type="journal article" date="2019" name="Sci. Rep.">
        <title>Nanopore sequencing improves the draft genome of the human pathogenic amoeba Naegleria fowleri.</title>
        <authorList>
            <person name="Liechti N."/>
            <person name="Schurch N."/>
            <person name="Bruggmann R."/>
            <person name="Wittwer M."/>
        </authorList>
    </citation>
    <scope>NUCLEOTIDE SEQUENCE [LARGE SCALE GENOMIC DNA]</scope>
    <source>
        <strain evidence="2 3">ATCC 30894</strain>
    </source>
</reference>
<dbReference type="VEuPathDB" id="AmoebaDB:NfTy_043320"/>
<organism evidence="2 3">
    <name type="scientific">Naegleria fowleri</name>
    <name type="common">Brain eating amoeba</name>
    <dbReference type="NCBI Taxonomy" id="5763"/>
    <lineage>
        <taxon>Eukaryota</taxon>
        <taxon>Discoba</taxon>
        <taxon>Heterolobosea</taxon>
        <taxon>Tetramitia</taxon>
        <taxon>Eutetramitia</taxon>
        <taxon>Vahlkampfiidae</taxon>
        <taxon>Naegleria</taxon>
    </lineage>
</organism>
<feature type="region of interest" description="Disordered" evidence="1">
    <location>
        <begin position="326"/>
        <end position="477"/>
    </location>
</feature>
<feature type="compositionally biased region" description="Low complexity" evidence="1">
    <location>
        <begin position="736"/>
        <end position="752"/>
    </location>
</feature>
<dbReference type="VEuPathDB" id="AmoebaDB:FDP41_006022"/>
<dbReference type="VEuPathDB" id="AmoebaDB:NF0120800"/>
<proteinExistence type="predicted"/>
<evidence type="ECO:0000313" key="3">
    <source>
        <dbReference type="Proteomes" id="UP000444721"/>
    </source>
</evidence>
<feature type="compositionally biased region" description="Polar residues" evidence="1">
    <location>
        <begin position="667"/>
        <end position="677"/>
    </location>
</feature>
<feature type="region of interest" description="Disordered" evidence="1">
    <location>
        <begin position="665"/>
        <end position="693"/>
    </location>
</feature>
<feature type="compositionally biased region" description="Low complexity" evidence="1">
    <location>
        <begin position="224"/>
        <end position="239"/>
    </location>
</feature>
<sequence length="1010" mass="111677">MKETQMIDSFPSPRITITKSGNVFGETNDILNGDDEGEDVFNLFRKKTASSGGGVAPRQPILNNTVKRSTVVVGNVVELEVPPTVSRSSSLSSLIDDLDSDSNVQYNNNDQKLSKPAANHLLGDNFCPPYNIMKASSESICLHSTEEEDLSSQIKESKPHDRILKELLLNEFGLAESSTLSSAMTSSTTPNALLNSTHVTTTKEATHPSNTLQIQTNVKTKVVSKTSHAATSSSTTNSHQKSNTPIRPKVNSHNGSTTSKLSSRHPRPGSAPLKKASHASTKPEDPKNSKVDPLILNLEKAMNTLYVKPQTEPQNTPIISTMIVVTPEPRGDSPSPFTEHNSTPTKSSSPPLSLPQQNETSHHHEQTLKKPPLSIKIESPSHVNSTSKTKLVKYEGTRVYQGKNQTSSSASTNIHNSMVPPSQPPQQQQQKHPKSQTTSNNCKPPSSSIGVTTGNNDGDASHSKSQQPSPNTNHNNNQKLCVWDRIKLGSNAIQKRIDTMKTSLQRGGSQLSLTTMLAPTLSATNGTSKNNLLSDLKRIGSKRELSTPKPKIPNDIFNTSSILFKIHDLIQNKLLRERETRTSDKVKWRLKKKFKRLIAQQQSEKKDRQLIGIYEHRKRLTRFQMQAVLNTVDPLRLIPQHNDNEEGPPQSVQKSHSAIASNHFLKSGTSSNENSARNSIHSNSNGSSNNSTLIDYHEKNREEIMKQQKILEQLASELFQQDHNSRKVKFGDEKSTNSSTNNSSTQSSIQEKSSVDSLHQECHHDHSTLIRNRISNHPLSQRPHSAPLRGVIAANHDQKKNSLQDMMIEKEVSKRKANAFLSNASKSSHSSKHSSALSKTFSETKLKLFNPYAPKVPLKDAYCGDSGNASQQDEHRAKNKGNTLVIEFQKMVLQENELKQGALNHSSVTSEIEEGPTTDLYDFSSVNPFDAVKNMNITSKPQHMPEMQKFSSFSNAEKEGKKAIIAQQQNPLRKRVKIKPPLDTGLKIKEKRDPVLTTGIVCDIGKFTLC</sequence>
<dbReference type="OrthoDB" id="10451650at2759"/>
<keyword evidence="3" id="KW-1185">Reference proteome</keyword>
<name>A0A6A5BMR0_NAEFO</name>
<dbReference type="RefSeq" id="XP_044559983.1">
    <property type="nucleotide sequence ID" value="XM_044709613.1"/>
</dbReference>
<protein>
    <submittedName>
        <fullName evidence="2">Uncharacterized protein</fullName>
    </submittedName>
</protein>
<feature type="compositionally biased region" description="Polar residues" evidence="1">
    <location>
        <begin position="200"/>
        <end position="219"/>
    </location>
</feature>
<feature type="region of interest" description="Disordered" evidence="1">
    <location>
        <begin position="200"/>
        <end position="291"/>
    </location>
</feature>
<dbReference type="EMBL" id="VFQX01000048">
    <property type="protein sequence ID" value="KAF0975270.1"/>
    <property type="molecule type" value="Genomic_DNA"/>
</dbReference>
<feature type="compositionally biased region" description="Basic and acidic residues" evidence="1">
    <location>
        <begin position="281"/>
        <end position="290"/>
    </location>
</feature>
<evidence type="ECO:0000256" key="1">
    <source>
        <dbReference type="SAM" id="MobiDB-lite"/>
    </source>
</evidence>
<gene>
    <name evidence="2" type="ORF">FDP41_006022</name>
</gene>
<feature type="compositionally biased region" description="Low complexity" evidence="1">
    <location>
        <begin position="342"/>
        <end position="355"/>
    </location>
</feature>
<feature type="compositionally biased region" description="Polar residues" evidence="1">
    <location>
        <begin position="402"/>
        <end position="416"/>
    </location>
</feature>